<comment type="similarity">
    <text evidence="1">Belongs to the ROK (NagC/XylR) family.</text>
</comment>
<dbReference type="InterPro" id="IPR043129">
    <property type="entry name" value="ATPase_NBD"/>
</dbReference>
<gene>
    <name evidence="2" type="ORF">F3F73_19160</name>
</gene>
<dbReference type="InterPro" id="IPR000600">
    <property type="entry name" value="ROK"/>
</dbReference>
<accession>A0A7J4XE94</accession>
<sequence>MYKHDQRIVLTLDAGGTNFVFSAIRECKEIVTPVCLPAASDNLDKCLSALLKGFSLVKDQLEDTPVAISFAFPGPADYKNGIIGDLPNFPAFRGGIALGPYLEEKFKIPVFINNDGNLFAYGEALAGALPAINEKLAAAGSPKRYKNLLGITLGTGFGAGVVIDNRLLTGDNGCGGDVWIMRNKKYPGLIAEESVSIRAVRRVYTELSGEDASKLTPKDIYDIAEGLHSGNREAAVRSFEELGEMAGAAITQALHIVDGLVVIGGGIAGAAKYILPGIMREMKQSVSTFAGQEFPCLQMDVCNLEDANDYRRFMENRAVHIQVPSTDKKVLYDCNKRIGVIVSSLGANKAIALGAYTFALQQIDAASLIQ</sequence>
<dbReference type="AlphaFoldDB" id="A0A7J4XE94"/>
<dbReference type="SUPFAM" id="SSF53067">
    <property type="entry name" value="Actin-like ATPase domain"/>
    <property type="match status" value="1"/>
</dbReference>
<evidence type="ECO:0000313" key="3">
    <source>
        <dbReference type="Proteomes" id="UP000422221"/>
    </source>
</evidence>
<dbReference type="PANTHER" id="PTHR18964">
    <property type="entry name" value="ROK (REPRESSOR, ORF, KINASE) FAMILY"/>
    <property type="match status" value="1"/>
</dbReference>
<dbReference type="Gene3D" id="3.30.420.40">
    <property type="match status" value="2"/>
</dbReference>
<organism evidence="2 3">
    <name type="scientific">Bacteroides salyersiae</name>
    <dbReference type="NCBI Taxonomy" id="291644"/>
    <lineage>
        <taxon>Bacteria</taxon>
        <taxon>Pseudomonadati</taxon>
        <taxon>Bacteroidota</taxon>
        <taxon>Bacteroidia</taxon>
        <taxon>Bacteroidales</taxon>
        <taxon>Bacteroidaceae</taxon>
        <taxon>Bacteroides</taxon>
    </lineage>
</organism>
<dbReference type="Proteomes" id="UP000422221">
    <property type="component" value="Unassembled WGS sequence"/>
</dbReference>
<proteinExistence type="inferred from homology"/>
<evidence type="ECO:0000256" key="1">
    <source>
        <dbReference type="ARBA" id="ARBA00006479"/>
    </source>
</evidence>
<dbReference type="EMBL" id="VWMK01000022">
    <property type="protein sequence ID" value="KAA3759553.1"/>
    <property type="molecule type" value="Genomic_DNA"/>
</dbReference>
<protein>
    <submittedName>
        <fullName evidence="2">ROK family protein</fullName>
    </submittedName>
</protein>
<dbReference type="PANTHER" id="PTHR18964:SF149">
    <property type="entry name" value="BIFUNCTIONAL UDP-N-ACETYLGLUCOSAMINE 2-EPIMERASE_N-ACETYLMANNOSAMINE KINASE"/>
    <property type="match status" value="1"/>
</dbReference>
<name>A0A7J4XE94_9BACE</name>
<dbReference type="Pfam" id="PF00480">
    <property type="entry name" value="ROK"/>
    <property type="match status" value="1"/>
</dbReference>
<reference evidence="2 3" key="1">
    <citation type="journal article" date="2019" name="Nat. Med.">
        <title>A library of human gut bacterial isolates paired with longitudinal multiomics data enables mechanistic microbiome research.</title>
        <authorList>
            <person name="Poyet M."/>
            <person name="Groussin M."/>
            <person name="Gibbons S.M."/>
            <person name="Avila-Pacheco J."/>
            <person name="Jiang X."/>
            <person name="Kearney S.M."/>
            <person name="Perrotta A.R."/>
            <person name="Berdy B."/>
            <person name="Zhao S."/>
            <person name="Lieberman T.D."/>
            <person name="Swanson P.K."/>
            <person name="Smith M."/>
            <person name="Roesemann S."/>
            <person name="Alexander J.E."/>
            <person name="Rich S.A."/>
            <person name="Livny J."/>
            <person name="Vlamakis H."/>
            <person name="Clish C."/>
            <person name="Bullock K."/>
            <person name="Deik A."/>
            <person name="Scott J."/>
            <person name="Pierce K.A."/>
            <person name="Xavier R.J."/>
            <person name="Alm E.J."/>
        </authorList>
    </citation>
    <scope>NUCLEOTIDE SEQUENCE [LARGE SCALE GENOMIC DNA]</scope>
    <source>
        <strain evidence="2 3">BIOML-A10</strain>
    </source>
</reference>
<evidence type="ECO:0000313" key="2">
    <source>
        <dbReference type="EMBL" id="KAA3759553.1"/>
    </source>
</evidence>
<dbReference type="RefSeq" id="WP_021937300.1">
    <property type="nucleotide sequence ID" value="NZ_CP072243.1"/>
</dbReference>
<comment type="caution">
    <text evidence="2">The sequence shown here is derived from an EMBL/GenBank/DDBJ whole genome shotgun (WGS) entry which is preliminary data.</text>
</comment>
<dbReference type="CDD" id="cd23763">
    <property type="entry name" value="ASKHA_ATPase_ROK"/>
    <property type="match status" value="1"/>
</dbReference>